<evidence type="ECO:0000256" key="8">
    <source>
        <dbReference type="ARBA" id="ARBA00022989"/>
    </source>
</evidence>
<evidence type="ECO:0000256" key="11">
    <source>
        <dbReference type="SAM" id="Coils"/>
    </source>
</evidence>
<keyword evidence="6 12" id="KW-0812">Transmembrane</keyword>
<dbReference type="Gene3D" id="1.10.287.130">
    <property type="match status" value="1"/>
</dbReference>
<dbReference type="InterPro" id="IPR036097">
    <property type="entry name" value="HisK_dim/P_sf"/>
</dbReference>
<comment type="subcellular location">
    <subcellularLocation>
        <location evidence="2">Membrane</location>
    </subcellularLocation>
</comment>
<evidence type="ECO:0000313" key="16">
    <source>
        <dbReference type="Proteomes" id="UP000094626"/>
    </source>
</evidence>
<dbReference type="InterPro" id="IPR004358">
    <property type="entry name" value="Sig_transdc_His_kin-like_C"/>
</dbReference>
<dbReference type="SMART" id="SM00387">
    <property type="entry name" value="HATPase_c"/>
    <property type="match status" value="1"/>
</dbReference>
<proteinExistence type="predicted"/>
<dbReference type="InterPro" id="IPR050428">
    <property type="entry name" value="TCS_sensor_his_kinase"/>
</dbReference>
<feature type="transmembrane region" description="Helical" evidence="12">
    <location>
        <begin position="90"/>
        <end position="114"/>
    </location>
</feature>
<dbReference type="EMBL" id="CP017076">
    <property type="protein sequence ID" value="AOR80079.1"/>
    <property type="molecule type" value="Genomic_DNA"/>
</dbReference>
<evidence type="ECO:0000256" key="3">
    <source>
        <dbReference type="ARBA" id="ARBA00012438"/>
    </source>
</evidence>
<dbReference type="SMART" id="SM00304">
    <property type="entry name" value="HAMP"/>
    <property type="match status" value="1"/>
</dbReference>
<dbReference type="InterPro" id="IPR005467">
    <property type="entry name" value="His_kinase_dom"/>
</dbReference>
<dbReference type="CDD" id="cd00082">
    <property type="entry name" value="HisKA"/>
    <property type="match status" value="1"/>
</dbReference>
<name>A0A1D8ADA9_9SPHN</name>
<evidence type="ECO:0000256" key="2">
    <source>
        <dbReference type="ARBA" id="ARBA00004370"/>
    </source>
</evidence>
<dbReference type="GO" id="GO:0000155">
    <property type="term" value="F:phosphorelay sensor kinase activity"/>
    <property type="evidence" value="ECO:0007669"/>
    <property type="project" value="InterPro"/>
</dbReference>
<keyword evidence="11" id="KW-0175">Coiled coil</keyword>
<dbReference type="InterPro" id="IPR036890">
    <property type="entry name" value="HATPase_C_sf"/>
</dbReference>
<feature type="domain" description="Histidine kinase" evidence="13">
    <location>
        <begin position="176"/>
        <end position="388"/>
    </location>
</feature>
<keyword evidence="4" id="KW-0597">Phosphoprotein</keyword>
<dbReference type="Gene3D" id="3.30.565.10">
    <property type="entry name" value="Histidine kinase-like ATPase, C-terminal domain"/>
    <property type="match status" value="1"/>
</dbReference>
<evidence type="ECO:0000256" key="6">
    <source>
        <dbReference type="ARBA" id="ARBA00022692"/>
    </source>
</evidence>
<evidence type="ECO:0000313" key="15">
    <source>
        <dbReference type="EMBL" id="AOR80079.1"/>
    </source>
</evidence>
<geneLocation type="plasmid" evidence="15 16">
    <name>pSA1</name>
</geneLocation>
<evidence type="ECO:0000256" key="1">
    <source>
        <dbReference type="ARBA" id="ARBA00000085"/>
    </source>
</evidence>
<dbReference type="InterPro" id="IPR003660">
    <property type="entry name" value="HAMP_dom"/>
</dbReference>
<dbReference type="Pfam" id="PF00672">
    <property type="entry name" value="HAMP"/>
    <property type="match status" value="1"/>
</dbReference>
<reference evidence="16" key="1">
    <citation type="journal article" date="2017" name="J. Biotechnol.">
        <title>Complete genome sequence of Novosphingobium resinovorum SA1, a versatile xenobiotic-degrading bacterium capable of utilizing sulfanilic acid.</title>
        <authorList>
            <person name="Hegedus B."/>
            <person name="Kos P.B."/>
            <person name="Balint B."/>
            <person name="Maroti G."/>
            <person name="Gan H.M."/>
            <person name="Perei K."/>
            <person name="Rakhely G."/>
        </authorList>
    </citation>
    <scope>NUCLEOTIDE SEQUENCE [LARGE SCALE GENOMIC DNA]</scope>
    <source>
        <strain evidence="16">SA1</strain>
    </source>
</reference>
<dbReference type="SUPFAM" id="SSF55874">
    <property type="entry name" value="ATPase domain of HSP90 chaperone/DNA topoisomerase II/histidine kinase"/>
    <property type="match status" value="1"/>
</dbReference>
<evidence type="ECO:0000256" key="7">
    <source>
        <dbReference type="ARBA" id="ARBA00022777"/>
    </source>
</evidence>
<keyword evidence="15" id="KW-0614">Plasmid</keyword>
<gene>
    <name evidence="15" type="ORF">BES08_21120</name>
</gene>
<dbReference type="AlphaFoldDB" id="A0A1D8ADA9"/>
<evidence type="ECO:0000256" key="9">
    <source>
        <dbReference type="ARBA" id="ARBA00023012"/>
    </source>
</evidence>
<dbReference type="InterPro" id="IPR003661">
    <property type="entry name" value="HisK_dim/P_dom"/>
</dbReference>
<organism evidence="15 16">
    <name type="scientific">Novosphingobium resinovorum</name>
    <dbReference type="NCBI Taxonomy" id="158500"/>
    <lineage>
        <taxon>Bacteria</taxon>
        <taxon>Pseudomonadati</taxon>
        <taxon>Pseudomonadota</taxon>
        <taxon>Alphaproteobacteria</taxon>
        <taxon>Sphingomonadales</taxon>
        <taxon>Sphingomonadaceae</taxon>
        <taxon>Novosphingobium</taxon>
    </lineage>
</organism>
<keyword evidence="8 12" id="KW-1133">Transmembrane helix</keyword>
<dbReference type="PANTHER" id="PTHR45436">
    <property type="entry name" value="SENSOR HISTIDINE KINASE YKOH"/>
    <property type="match status" value="1"/>
</dbReference>
<dbReference type="PROSITE" id="PS50885">
    <property type="entry name" value="HAMP"/>
    <property type="match status" value="1"/>
</dbReference>
<evidence type="ECO:0000256" key="5">
    <source>
        <dbReference type="ARBA" id="ARBA00022679"/>
    </source>
</evidence>
<dbReference type="SMART" id="SM00388">
    <property type="entry name" value="HisKA"/>
    <property type="match status" value="1"/>
</dbReference>
<accession>A0A1D8ADA9</accession>
<evidence type="ECO:0000256" key="4">
    <source>
        <dbReference type="ARBA" id="ARBA00022553"/>
    </source>
</evidence>
<sequence>MSKAVADRAGPEYKDDTAILLVDARGRKLAGNIVAWPRGVRAPAQWQTSLLHRLGRVRGEEFLVLTTRYPTGEQLLLGGLLDNRIQMQLALLRGLAGALALAIPIGLLGSIVLVREMNRMVETISRVGEHVGAGDLRRRAETDGSGDPVDRLKASLNAMLDRIEALVEEHRTLTDALAHDLRSPLTRIHIQVTEALAASPDPASHARFEAIAHEVGIVLHMLESALEISRAEAGVGRGTFERFDLGAMLADLREIYQPLACAGGVKITGTCAPGLDVHGNRALVARALANLIDNALKYGAEGGVIVLEAEAVGAEVHICVADRAGGIPAARRDEAMRKFGRLDAARSTPGTGLGLSLASAVASLHGGRLELEDNDPGLRARLVLLRQSAPLPDQQGA</sequence>
<dbReference type="PROSITE" id="PS50109">
    <property type="entry name" value="HIS_KIN"/>
    <property type="match status" value="1"/>
</dbReference>
<dbReference type="Proteomes" id="UP000094626">
    <property type="component" value="Plasmid pSA1"/>
</dbReference>
<feature type="coiled-coil region" evidence="11">
    <location>
        <begin position="149"/>
        <end position="176"/>
    </location>
</feature>
<dbReference type="PRINTS" id="PR00344">
    <property type="entry name" value="BCTRLSENSOR"/>
</dbReference>
<evidence type="ECO:0000259" key="14">
    <source>
        <dbReference type="PROSITE" id="PS50885"/>
    </source>
</evidence>
<dbReference type="KEGG" id="nre:BES08_21120"/>
<protein>
    <recommendedName>
        <fullName evidence="3">histidine kinase</fullName>
        <ecNumber evidence="3">2.7.13.3</ecNumber>
    </recommendedName>
</protein>
<evidence type="ECO:0000256" key="10">
    <source>
        <dbReference type="ARBA" id="ARBA00023136"/>
    </source>
</evidence>
<evidence type="ECO:0000259" key="13">
    <source>
        <dbReference type="PROSITE" id="PS50109"/>
    </source>
</evidence>
<dbReference type="EC" id="2.7.13.3" evidence="3"/>
<keyword evidence="16" id="KW-1185">Reference proteome</keyword>
<dbReference type="CDD" id="cd00075">
    <property type="entry name" value="HATPase"/>
    <property type="match status" value="1"/>
</dbReference>
<dbReference type="Pfam" id="PF02518">
    <property type="entry name" value="HATPase_c"/>
    <property type="match status" value="1"/>
</dbReference>
<dbReference type="GO" id="GO:0005886">
    <property type="term" value="C:plasma membrane"/>
    <property type="evidence" value="ECO:0007669"/>
    <property type="project" value="TreeGrafter"/>
</dbReference>
<keyword evidence="9" id="KW-0902">Two-component regulatory system</keyword>
<dbReference type="PANTHER" id="PTHR45436:SF8">
    <property type="entry name" value="HISTIDINE KINASE"/>
    <property type="match status" value="1"/>
</dbReference>
<dbReference type="SUPFAM" id="SSF47384">
    <property type="entry name" value="Homodimeric domain of signal transducing histidine kinase"/>
    <property type="match status" value="1"/>
</dbReference>
<comment type="catalytic activity">
    <reaction evidence="1">
        <text>ATP + protein L-histidine = ADP + protein N-phospho-L-histidine.</text>
        <dbReference type="EC" id="2.7.13.3"/>
    </reaction>
</comment>
<keyword evidence="5" id="KW-0808">Transferase</keyword>
<feature type="domain" description="HAMP" evidence="14">
    <location>
        <begin position="111"/>
        <end position="168"/>
    </location>
</feature>
<dbReference type="InterPro" id="IPR003594">
    <property type="entry name" value="HATPase_dom"/>
</dbReference>
<keyword evidence="10 12" id="KW-0472">Membrane</keyword>
<keyword evidence="7" id="KW-0418">Kinase</keyword>
<evidence type="ECO:0000256" key="12">
    <source>
        <dbReference type="SAM" id="Phobius"/>
    </source>
</evidence>